<keyword evidence="1" id="KW-0805">Transcription regulation</keyword>
<dbReference type="InterPro" id="IPR000843">
    <property type="entry name" value="HTH_LacI"/>
</dbReference>
<dbReference type="SMART" id="SM00354">
    <property type="entry name" value="HTH_LACI"/>
    <property type="match status" value="1"/>
</dbReference>
<keyword evidence="3" id="KW-0804">Transcription</keyword>
<dbReference type="Gene3D" id="1.10.260.40">
    <property type="entry name" value="lambda repressor-like DNA-binding domains"/>
    <property type="match status" value="1"/>
</dbReference>
<evidence type="ECO:0000256" key="3">
    <source>
        <dbReference type="ARBA" id="ARBA00023163"/>
    </source>
</evidence>
<reference evidence="5 6" key="1">
    <citation type="submission" date="2017-12" db="EMBL/GenBank/DDBJ databases">
        <title>Anaerobic carbon monoxide metabolism by Pleomorphomonas carboxyditropha sp. nov., a new mesophilic hydrogenogenic carboxidotroph.</title>
        <authorList>
            <person name="Esquivel-Elizondo S."/>
            <person name="Krajmalnik-Brown R."/>
        </authorList>
    </citation>
    <scope>NUCLEOTIDE SEQUENCE [LARGE SCALE GENOMIC DNA]</scope>
    <source>
        <strain evidence="5 6">R5-392</strain>
    </source>
</reference>
<proteinExistence type="predicted"/>
<gene>
    <name evidence="5" type="ORF">CXZ10_00685</name>
</gene>
<dbReference type="OrthoDB" id="7170131at2"/>
<dbReference type="Pfam" id="PF13377">
    <property type="entry name" value="Peripla_BP_3"/>
    <property type="match status" value="1"/>
</dbReference>
<dbReference type="SUPFAM" id="SSF53822">
    <property type="entry name" value="Periplasmic binding protein-like I"/>
    <property type="match status" value="1"/>
</dbReference>
<dbReference type="Proteomes" id="UP000233491">
    <property type="component" value="Unassembled WGS sequence"/>
</dbReference>
<dbReference type="InterPro" id="IPR028082">
    <property type="entry name" value="Peripla_BP_I"/>
</dbReference>
<comment type="caution">
    <text evidence="5">The sequence shown here is derived from an EMBL/GenBank/DDBJ whole genome shotgun (WGS) entry which is preliminary data.</text>
</comment>
<evidence type="ECO:0000313" key="6">
    <source>
        <dbReference type="Proteomes" id="UP000233491"/>
    </source>
</evidence>
<evidence type="ECO:0000313" key="5">
    <source>
        <dbReference type="EMBL" id="PKR91263.1"/>
    </source>
</evidence>
<evidence type="ECO:0000256" key="2">
    <source>
        <dbReference type="ARBA" id="ARBA00023125"/>
    </source>
</evidence>
<dbReference type="GO" id="GO:0003700">
    <property type="term" value="F:DNA-binding transcription factor activity"/>
    <property type="evidence" value="ECO:0007669"/>
    <property type="project" value="TreeGrafter"/>
</dbReference>
<name>A0A2N3M372_9HYPH</name>
<protein>
    <submittedName>
        <fullName evidence="5">LacI family transcriptional regulator</fullName>
    </submittedName>
</protein>
<dbReference type="PANTHER" id="PTHR30146">
    <property type="entry name" value="LACI-RELATED TRANSCRIPTIONAL REPRESSOR"/>
    <property type="match status" value="1"/>
</dbReference>
<dbReference type="CDD" id="cd01392">
    <property type="entry name" value="HTH_LacI"/>
    <property type="match status" value="1"/>
</dbReference>
<dbReference type="PROSITE" id="PS50932">
    <property type="entry name" value="HTH_LACI_2"/>
    <property type="match status" value="1"/>
</dbReference>
<accession>A0A2N3M372</accession>
<dbReference type="SUPFAM" id="SSF47413">
    <property type="entry name" value="lambda repressor-like DNA-binding domains"/>
    <property type="match status" value="1"/>
</dbReference>
<organism evidence="5 6">
    <name type="scientific">Pleomorphomonas diazotrophica</name>
    <dbReference type="NCBI Taxonomy" id="1166257"/>
    <lineage>
        <taxon>Bacteria</taxon>
        <taxon>Pseudomonadati</taxon>
        <taxon>Pseudomonadota</taxon>
        <taxon>Alphaproteobacteria</taxon>
        <taxon>Hyphomicrobiales</taxon>
        <taxon>Pleomorphomonadaceae</taxon>
        <taxon>Pleomorphomonas</taxon>
    </lineage>
</organism>
<evidence type="ECO:0000259" key="4">
    <source>
        <dbReference type="PROSITE" id="PS50932"/>
    </source>
</evidence>
<dbReference type="PRINTS" id="PR00036">
    <property type="entry name" value="HTHLACI"/>
</dbReference>
<dbReference type="EMBL" id="PJNW01000001">
    <property type="protein sequence ID" value="PKR91263.1"/>
    <property type="molecule type" value="Genomic_DNA"/>
</dbReference>
<dbReference type="AlphaFoldDB" id="A0A2N3M372"/>
<dbReference type="Pfam" id="PF00356">
    <property type="entry name" value="LacI"/>
    <property type="match status" value="1"/>
</dbReference>
<dbReference type="InterPro" id="IPR046335">
    <property type="entry name" value="LacI/GalR-like_sensor"/>
</dbReference>
<keyword evidence="2" id="KW-0238">DNA-binding</keyword>
<keyword evidence="6" id="KW-1185">Reference proteome</keyword>
<dbReference type="Gene3D" id="3.40.50.2300">
    <property type="match status" value="2"/>
</dbReference>
<evidence type="ECO:0000256" key="1">
    <source>
        <dbReference type="ARBA" id="ARBA00023015"/>
    </source>
</evidence>
<dbReference type="PANTHER" id="PTHR30146:SF109">
    <property type="entry name" value="HTH-TYPE TRANSCRIPTIONAL REGULATOR GALS"/>
    <property type="match status" value="1"/>
</dbReference>
<dbReference type="InterPro" id="IPR010982">
    <property type="entry name" value="Lambda_DNA-bd_dom_sf"/>
</dbReference>
<sequence>MNRCPETFIPGDRPLGHKSTLRLLLNELSCATPWKRFHNMFAHMRPTIKDIAERAGVGLGTVSRVLNDNPRVSEMTRAKVMGAVRDLNYVPNLAARGLSMGKTQSIAVIAPFFTRSVFVERLHGIEETTSASGYDVVIYNVDAVEKRDRYFRTVPDPRRVDGVIVISLPPTATDVARFQRSSVPVVFVDVGNPLCQPFDRIVINDVEGGRMATQHLIDLGHRRIGYIGDVPQAGFNFTAGEDRFAGYREALAGSGIEIRPEYHLDGRFGREVARELAHRMLGLPERPTAIFASNDTQALGVLEAARDLGLDVPGDLSVVGYDDIEMTDFLGLTTVRQLLFESGRRSVDALLRRIEEPEREPLCDSLPVELIVRRTTAPPR</sequence>
<dbReference type="PROSITE" id="PS00356">
    <property type="entry name" value="HTH_LACI_1"/>
    <property type="match status" value="1"/>
</dbReference>
<dbReference type="CDD" id="cd06267">
    <property type="entry name" value="PBP1_LacI_sugar_binding-like"/>
    <property type="match status" value="1"/>
</dbReference>
<feature type="domain" description="HTH lacI-type" evidence="4">
    <location>
        <begin position="46"/>
        <end position="100"/>
    </location>
</feature>
<dbReference type="GO" id="GO:0000976">
    <property type="term" value="F:transcription cis-regulatory region binding"/>
    <property type="evidence" value="ECO:0007669"/>
    <property type="project" value="TreeGrafter"/>
</dbReference>